<feature type="transmembrane region" description="Helical" evidence="9">
    <location>
        <begin position="167"/>
        <end position="191"/>
    </location>
</feature>
<keyword evidence="4 9" id="KW-0812">Transmembrane</keyword>
<gene>
    <name evidence="11" type="ORF">ACFQZP_18740</name>
</gene>
<feature type="transmembrane region" description="Helical" evidence="9">
    <location>
        <begin position="141"/>
        <end position="161"/>
    </location>
</feature>
<dbReference type="InterPro" id="IPR036259">
    <property type="entry name" value="MFS_trans_sf"/>
</dbReference>
<evidence type="ECO:0000256" key="5">
    <source>
        <dbReference type="ARBA" id="ARBA00022989"/>
    </source>
</evidence>
<feature type="transmembrane region" description="Helical" evidence="9">
    <location>
        <begin position="15"/>
        <end position="38"/>
    </location>
</feature>
<comment type="subcellular location">
    <subcellularLocation>
        <location evidence="1">Cell membrane</location>
        <topology evidence="1">Multi-pass membrane protein</topology>
    </subcellularLocation>
</comment>
<feature type="transmembrane region" description="Helical" evidence="9">
    <location>
        <begin position="203"/>
        <end position="220"/>
    </location>
</feature>
<reference evidence="12" key="1">
    <citation type="journal article" date="2019" name="Int. J. Syst. Evol. Microbiol.">
        <title>The Global Catalogue of Microorganisms (GCM) 10K type strain sequencing project: providing services to taxonomists for standard genome sequencing and annotation.</title>
        <authorList>
            <consortium name="The Broad Institute Genomics Platform"/>
            <consortium name="The Broad Institute Genome Sequencing Center for Infectious Disease"/>
            <person name="Wu L."/>
            <person name="Ma J."/>
        </authorList>
    </citation>
    <scope>NUCLEOTIDE SEQUENCE [LARGE SCALE GENOMIC DNA]</scope>
    <source>
        <strain evidence="12">CGMCC 4.7198</strain>
    </source>
</reference>
<feature type="transmembrane region" description="Helical" evidence="9">
    <location>
        <begin position="480"/>
        <end position="502"/>
    </location>
</feature>
<feature type="domain" description="Major facilitator superfamily (MFS) profile" evidence="10">
    <location>
        <begin position="17"/>
        <end position="503"/>
    </location>
</feature>
<comment type="caution">
    <text evidence="11">The sequence shown here is derived from an EMBL/GenBank/DDBJ whole genome shotgun (WGS) entry which is preliminary data.</text>
</comment>
<dbReference type="EMBL" id="JBHTEC010000001">
    <property type="protein sequence ID" value="MFD0283678.1"/>
    <property type="molecule type" value="Genomic_DNA"/>
</dbReference>
<feature type="transmembrane region" description="Helical" evidence="9">
    <location>
        <begin position="407"/>
        <end position="424"/>
    </location>
</feature>
<evidence type="ECO:0000256" key="7">
    <source>
        <dbReference type="ARBA" id="ARBA00023251"/>
    </source>
</evidence>
<feature type="compositionally biased region" description="Basic and acidic residues" evidence="8">
    <location>
        <begin position="508"/>
        <end position="530"/>
    </location>
</feature>
<evidence type="ECO:0000256" key="1">
    <source>
        <dbReference type="ARBA" id="ARBA00004651"/>
    </source>
</evidence>
<dbReference type="PROSITE" id="PS50850">
    <property type="entry name" value="MFS"/>
    <property type="match status" value="1"/>
</dbReference>
<evidence type="ECO:0000256" key="2">
    <source>
        <dbReference type="ARBA" id="ARBA00022448"/>
    </source>
</evidence>
<evidence type="ECO:0000313" key="12">
    <source>
        <dbReference type="Proteomes" id="UP001596957"/>
    </source>
</evidence>
<dbReference type="PANTHER" id="PTHR42718:SF47">
    <property type="entry name" value="METHYL VIOLOGEN RESISTANCE PROTEIN SMVA"/>
    <property type="match status" value="1"/>
</dbReference>
<dbReference type="SUPFAM" id="SSF103473">
    <property type="entry name" value="MFS general substrate transporter"/>
    <property type="match status" value="1"/>
</dbReference>
<feature type="transmembrane region" description="Helical" evidence="9">
    <location>
        <begin position="360"/>
        <end position="386"/>
    </location>
</feature>
<feature type="transmembrane region" description="Helical" evidence="9">
    <location>
        <begin position="270"/>
        <end position="291"/>
    </location>
</feature>
<evidence type="ECO:0000256" key="6">
    <source>
        <dbReference type="ARBA" id="ARBA00023136"/>
    </source>
</evidence>
<evidence type="ECO:0000256" key="8">
    <source>
        <dbReference type="SAM" id="MobiDB-lite"/>
    </source>
</evidence>
<feature type="transmembrane region" description="Helical" evidence="9">
    <location>
        <begin position="334"/>
        <end position="354"/>
    </location>
</feature>
<evidence type="ECO:0000256" key="3">
    <source>
        <dbReference type="ARBA" id="ARBA00022475"/>
    </source>
</evidence>
<sequence length="530" mass="55193">MSSEAPPQNATAREWLGLAVLALPAMIVMMDMTLLFLATPHLTAAMHPSGTQLLWITDIYGFLSAGFLITMGTLGERIGRRNLLLIGAAFFGAASALTAYASSPEMLIVTRAVLGVAGATLAPSTLALLRNMFHNPKQRTMAITLWMMASMIGGSVGPVVGGLMLQHFWWGSVFLLAVPIMLLLLIAGPMLLPEFRNPNADRVDPLSVVLSLAAILPVIYGIKQLAQDGYDTVPAACIVIGLVAGVLFVLRQRSLTTPLVDLGLFANRTFSASLTALTIAVVFLMGIQYLVAQYLQDALGYSPLDAGLWMLPAIFLGIFAAITASGLGAKLRPGVVLSIGLLVAAAGFVVLTTLDGNSGVAPVVTGSVLMFVGLAPVTALGTDLIVGAAPAERSGAASALSETSQQLGGSLGIALLGVIGTVVYRSRLDDTLPTGLSADAVQSARQNPSNAMAIAEHLTDGRALADAAKGAFAHALSVDALVAAPVIVVLAASVFWTLRAVLPTGAKQEQEKEEPQVRIQEREVELDSLA</sequence>
<keyword evidence="6 9" id="KW-0472">Membrane</keyword>
<dbReference type="Proteomes" id="UP001596957">
    <property type="component" value="Unassembled WGS sequence"/>
</dbReference>
<accession>A0ABW2VGR6</accession>
<feature type="region of interest" description="Disordered" evidence="8">
    <location>
        <begin position="506"/>
        <end position="530"/>
    </location>
</feature>
<dbReference type="InterPro" id="IPR011701">
    <property type="entry name" value="MFS"/>
</dbReference>
<keyword evidence="7" id="KW-0046">Antibiotic resistance</keyword>
<dbReference type="Gene3D" id="1.20.1250.20">
    <property type="entry name" value="MFS general substrate transporter like domains"/>
    <property type="match status" value="1"/>
</dbReference>
<protein>
    <submittedName>
        <fullName evidence="11">MFS transporter</fullName>
    </submittedName>
</protein>
<feature type="transmembrane region" description="Helical" evidence="9">
    <location>
        <begin position="108"/>
        <end position="129"/>
    </location>
</feature>
<evidence type="ECO:0000256" key="9">
    <source>
        <dbReference type="SAM" id="Phobius"/>
    </source>
</evidence>
<keyword evidence="3" id="KW-1003">Cell membrane</keyword>
<feature type="transmembrane region" description="Helical" evidence="9">
    <location>
        <begin position="53"/>
        <end position="71"/>
    </location>
</feature>
<evidence type="ECO:0000256" key="4">
    <source>
        <dbReference type="ARBA" id="ARBA00022692"/>
    </source>
</evidence>
<feature type="transmembrane region" description="Helical" evidence="9">
    <location>
        <begin position="232"/>
        <end position="250"/>
    </location>
</feature>
<dbReference type="Pfam" id="PF07690">
    <property type="entry name" value="MFS_1"/>
    <property type="match status" value="1"/>
</dbReference>
<dbReference type="InterPro" id="IPR020846">
    <property type="entry name" value="MFS_dom"/>
</dbReference>
<evidence type="ECO:0000313" key="11">
    <source>
        <dbReference type="EMBL" id="MFD0283678.1"/>
    </source>
</evidence>
<dbReference type="CDD" id="cd17321">
    <property type="entry name" value="MFS_MMR_MDR_like"/>
    <property type="match status" value="1"/>
</dbReference>
<keyword evidence="2" id="KW-0813">Transport</keyword>
<name>A0ABW2VGR6_9ACTN</name>
<feature type="transmembrane region" description="Helical" evidence="9">
    <location>
        <begin position="306"/>
        <end position="327"/>
    </location>
</feature>
<evidence type="ECO:0000259" key="10">
    <source>
        <dbReference type="PROSITE" id="PS50850"/>
    </source>
</evidence>
<keyword evidence="12" id="KW-1185">Reference proteome</keyword>
<keyword evidence="5 9" id="KW-1133">Transmembrane helix</keyword>
<dbReference type="RefSeq" id="WP_381263851.1">
    <property type="nucleotide sequence ID" value="NZ_JBHTBI010000085.1"/>
</dbReference>
<organism evidence="11 12">
    <name type="scientific">Streptomyces lutosisoli</name>
    <dbReference type="NCBI Taxonomy" id="2665721"/>
    <lineage>
        <taxon>Bacteria</taxon>
        <taxon>Bacillati</taxon>
        <taxon>Actinomycetota</taxon>
        <taxon>Actinomycetes</taxon>
        <taxon>Kitasatosporales</taxon>
        <taxon>Streptomycetaceae</taxon>
        <taxon>Streptomyces</taxon>
    </lineage>
</organism>
<dbReference type="PANTHER" id="PTHR42718">
    <property type="entry name" value="MAJOR FACILITATOR SUPERFAMILY MULTIDRUG TRANSPORTER MFSC"/>
    <property type="match status" value="1"/>
</dbReference>
<feature type="transmembrane region" description="Helical" evidence="9">
    <location>
        <begin position="83"/>
        <end position="102"/>
    </location>
</feature>
<proteinExistence type="predicted"/>